<name>A0ABQ6WC93_9EURO</name>
<gene>
    <name evidence="2" type="ORF">BDV36DRAFT_264358</name>
</gene>
<dbReference type="Proteomes" id="UP000325395">
    <property type="component" value="Unassembled WGS sequence"/>
</dbReference>
<evidence type="ECO:0000313" key="3">
    <source>
        <dbReference type="Proteomes" id="UP000325395"/>
    </source>
</evidence>
<keyword evidence="1" id="KW-0812">Transmembrane</keyword>
<evidence type="ECO:0000256" key="1">
    <source>
        <dbReference type="SAM" id="Phobius"/>
    </source>
</evidence>
<evidence type="ECO:0000313" key="2">
    <source>
        <dbReference type="EMBL" id="KAE8414743.1"/>
    </source>
</evidence>
<accession>A0ABQ6WC93</accession>
<protein>
    <submittedName>
        <fullName evidence="2">Uncharacterized protein</fullName>
    </submittedName>
</protein>
<sequence>MYSQEFLDGFILLAMGPECMEHVLLFFFSFLELYAFSLLIGLLNHSILNPTSNNTHRK</sequence>
<keyword evidence="3" id="KW-1185">Reference proteome</keyword>
<keyword evidence="1" id="KW-0472">Membrane</keyword>
<proteinExistence type="predicted"/>
<feature type="transmembrane region" description="Helical" evidence="1">
    <location>
        <begin position="23"/>
        <end position="43"/>
    </location>
</feature>
<keyword evidence="1" id="KW-1133">Transmembrane helix</keyword>
<reference evidence="2 3" key="1">
    <citation type="submission" date="2019-04" db="EMBL/GenBank/DDBJ databases">
        <authorList>
            <consortium name="DOE Joint Genome Institute"/>
            <person name="Mondo S."/>
            <person name="Kjaerbolling I."/>
            <person name="Vesth T."/>
            <person name="Frisvad J.C."/>
            <person name="Nybo J.L."/>
            <person name="Theobald S."/>
            <person name="Kildgaard S."/>
            <person name="Isbrandt T."/>
            <person name="Kuo A."/>
            <person name="Sato A."/>
            <person name="Lyhne E.K."/>
            <person name="Kogle M.E."/>
            <person name="Wiebenga A."/>
            <person name="Kun R.S."/>
            <person name="Lubbers R.J."/>
            <person name="Makela M.R."/>
            <person name="Barry K."/>
            <person name="Chovatia M."/>
            <person name="Clum A."/>
            <person name="Daum C."/>
            <person name="Haridas S."/>
            <person name="He G."/>
            <person name="LaButti K."/>
            <person name="Lipzen A."/>
            <person name="Riley R."/>
            <person name="Salamov A."/>
            <person name="Simmons B.A."/>
            <person name="Magnuson J.K."/>
            <person name="Henrissat B."/>
            <person name="Mortensen U.H."/>
            <person name="Larsen T.O."/>
            <person name="Devries R.P."/>
            <person name="Grigoriev I.V."/>
            <person name="Machida M."/>
            <person name="Baker S.E."/>
            <person name="Andersen M.R."/>
            <person name="Cantor M.N."/>
            <person name="Hua S.X."/>
        </authorList>
    </citation>
    <scope>NUCLEOTIDE SEQUENCE [LARGE SCALE GENOMIC DNA]</scope>
    <source>
        <strain evidence="2 3">CBS 117616</strain>
    </source>
</reference>
<organism evidence="2 3">
    <name type="scientific">Aspergillus pseudocaelatus</name>
    <dbReference type="NCBI Taxonomy" id="1825620"/>
    <lineage>
        <taxon>Eukaryota</taxon>
        <taxon>Fungi</taxon>
        <taxon>Dikarya</taxon>
        <taxon>Ascomycota</taxon>
        <taxon>Pezizomycotina</taxon>
        <taxon>Eurotiomycetes</taxon>
        <taxon>Eurotiomycetidae</taxon>
        <taxon>Eurotiales</taxon>
        <taxon>Aspergillaceae</taxon>
        <taxon>Aspergillus</taxon>
        <taxon>Aspergillus subgen. Circumdati</taxon>
    </lineage>
</organism>
<dbReference type="EMBL" id="ML735779">
    <property type="protein sequence ID" value="KAE8414743.1"/>
    <property type="molecule type" value="Genomic_DNA"/>
</dbReference>